<reference evidence="2" key="5">
    <citation type="journal article" date="2021" name="G3 (Bethesda)">
        <title>Aegilops tauschii genome assembly Aet v5.0 features greater sequence contiguity and improved annotation.</title>
        <authorList>
            <person name="Wang L."/>
            <person name="Zhu T."/>
            <person name="Rodriguez J.C."/>
            <person name="Deal K.R."/>
            <person name="Dubcovsky J."/>
            <person name="McGuire P.E."/>
            <person name="Lux T."/>
            <person name="Spannagl M."/>
            <person name="Mayer K.F.X."/>
            <person name="Baldrich P."/>
            <person name="Meyers B.C."/>
            <person name="Huo N."/>
            <person name="Gu Y.Q."/>
            <person name="Zhou H."/>
            <person name="Devos K.M."/>
            <person name="Bennetzen J.L."/>
            <person name="Unver T."/>
            <person name="Budak H."/>
            <person name="Gulick P.J."/>
            <person name="Galiba G."/>
            <person name="Kalapos B."/>
            <person name="Nelson D.R."/>
            <person name="Li P."/>
            <person name="You F.M."/>
            <person name="Luo M.C."/>
            <person name="Dvorak J."/>
        </authorList>
    </citation>
    <scope>NUCLEOTIDE SEQUENCE [LARGE SCALE GENOMIC DNA]</scope>
    <source>
        <strain evidence="2">cv. AL8/78</strain>
    </source>
</reference>
<dbReference type="Gramene" id="AET2Gv20007500.4">
    <property type="protein sequence ID" value="AET2Gv20007500.4"/>
    <property type="gene ID" value="AET2Gv20007500"/>
</dbReference>
<reference evidence="3" key="1">
    <citation type="journal article" date="2014" name="Science">
        <title>Ancient hybridizations among the ancestral genomes of bread wheat.</title>
        <authorList>
            <consortium name="International Wheat Genome Sequencing Consortium,"/>
            <person name="Marcussen T."/>
            <person name="Sandve S.R."/>
            <person name="Heier L."/>
            <person name="Spannagl M."/>
            <person name="Pfeifer M."/>
            <person name="Jakobsen K.S."/>
            <person name="Wulff B.B."/>
            <person name="Steuernagel B."/>
            <person name="Mayer K.F."/>
            <person name="Olsen O.A."/>
        </authorList>
    </citation>
    <scope>NUCLEOTIDE SEQUENCE [LARGE SCALE GENOMIC DNA]</scope>
    <source>
        <strain evidence="3">cv. AL8/78</strain>
    </source>
</reference>
<dbReference type="Proteomes" id="UP000015105">
    <property type="component" value="Chromosome 2D"/>
</dbReference>
<organism evidence="2 3">
    <name type="scientific">Aegilops tauschii subsp. strangulata</name>
    <name type="common">Goatgrass</name>
    <dbReference type="NCBI Taxonomy" id="200361"/>
    <lineage>
        <taxon>Eukaryota</taxon>
        <taxon>Viridiplantae</taxon>
        <taxon>Streptophyta</taxon>
        <taxon>Embryophyta</taxon>
        <taxon>Tracheophyta</taxon>
        <taxon>Spermatophyta</taxon>
        <taxon>Magnoliopsida</taxon>
        <taxon>Liliopsida</taxon>
        <taxon>Poales</taxon>
        <taxon>Poaceae</taxon>
        <taxon>BOP clade</taxon>
        <taxon>Pooideae</taxon>
        <taxon>Triticodae</taxon>
        <taxon>Triticeae</taxon>
        <taxon>Triticinae</taxon>
        <taxon>Aegilops</taxon>
    </lineage>
</organism>
<keyword evidence="3" id="KW-1185">Reference proteome</keyword>
<reference evidence="3" key="2">
    <citation type="journal article" date="2017" name="Nat. Plants">
        <title>The Aegilops tauschii genome reveals multiple impacts of transposons.</title>
        <authorList>
            <person name="Zhao G."/>
            <person name="Zou C."/>
            <person name="Li K."/>
            <person name="Wang K."/>
            <person name="Li T."/>
            <person name="Gao L."/>
            <person name="Zhang X."/>
            <person name="Wang H."/>
            <person name="Yang Z."/>
            <person name="Liu X."/>
            <person name="Jiang W."/>
            <person name="Mao L."/>
            <person name="Kong X."/>
            <person name="Jiao Y."/>
            <person name="Jia J."/>
        </authorList>
    </citation>
    <scope>NUCLEOTIDE SEQUENCE [LARGE SCALE GENOMIC DNA]</scope>
    <source>
        <strain evidence="3">cv. AL8/78</strain>
    </source>
</reference>
<name>A0A453A6X6_AEGTS</name>
<reference evidence="2" key="3">
    <citation type="journal article" date="2017" name="Nature">
        <title>Genome sequence of the progenitor of the wheat D genome Aegilops tauschii.</title>
        <authorList>
            <person name="Luo M.C."/>
            <person name="Gu Y.Q."/>
            <person name="Puiu D."/>
            <person name="Wang H."/>
            <person name="Twardziok S.O."/>
            <person name="Deal K.R."/>
            <person name="Huo N."/>
            <person name="Zhu T."/>
            <person name="Wang L."/>
            <person name="Wang Y."/>
            <person name="McGuire P.E."/>
            <person name="Liu S."/>
            <person name="Long H."/>
            <person name="Ramasamy R.K."/>
            <person name="Rodriguez J.C."/>
            <person name="Van S.L."/>
            <person name="Yuan L."/>
            <person name="Wang Z."/>
            <person name="Xia Z."/>
            <person name="Xiao L."/>
            <person name="Anderson O.D."/>
            <person name="Ouyang S."/>
            <person name="Liang Y."/>
            <person name="Zimin A.V."/>
            <person name="Pertea G."/>
            <person name="Qi P."/>
            <person name="Bennetzen J.L."/>
            <person name="Dai X."/>
            <person name="Dawson M.W."/>
            <person name="Muller H.G."/>
            <person name="Kugler K."/>
            <person name="Rivarola-Duarte L."/>
            <person name="Spannagl M."/>
            <person name="Mayer K.F.X."/>
            <person name="Lu F.H."/>
            <person name="Bevan M.W."/>
            <person name="Leroy P."/>
            <person name="Li P."/>
            <person name="You F.M."/>
            <person name="Sun Q."/>
            <person name="Liu Z."/>
            <person name="Lyons E."/>
            <person name="Wicker T."/>
            <person name="Salzberg S.L."/>
            <person name="Devos K.M."/>
            <person name="Dvorak J."/>
        </authorList>
    </citation>
    <scope>NUCLEOTIDE SEQUENCE [LARGE SCALE GENOMIC DNA]</scope>
    <source>
        <strain evidence="2">cv. AL8/78</strain>
    </source>
</reference>
<reference evidence="2" key="4">
    <citation type="submission" date="2019-03" db="UniProtKB">
        <authorList>
            <consortium name="EnsemblPlants"/>
        </authorList>
    </citation>
    <scope>IDENTIFICATION</scope>
</reference>
<keyword evidence="1" id="KW-0812">Transmembrane</keyword>
<evidence type="ECO:0000256" key="1">
    <source>
        <dbReference type="SAM" id="Phobius"/>
    </source>
</evidence>
<dbReference type="AlphaFoldDB" id="A0A453A6X6"/>
<dbReference type="EnsemblPlants" id="AET2Gv20007500.4">
    <property type="protein sequence ID" value="AET2Gv20007500.4"/>
    <property type="gene ID" value="AET2Gv20007500"/>
</dbReference>
<protein>
    <submittedName>
        <fullName evidence="2">Uncharacterized protein</fullName>
    </submittedName>
</protein>
<sequence length="107" mass="11957">MRLRVKLLILRCSYVCLVGFQATCVYILSKTMKSEGVYLQLIGLRFFNSVYVLVMGLVPTKSIQAHTGRPGIAAVVANSTPQGTLSSCCCRKIFPRQTSHEYPNTRR</sequence>
<evidence type="ECO:0000313" key="3">
    <source>
        <dbReference type="Proteomes" id="UP000015105"/>
    </source>
</evidence>
<keyword evidence="1" id="KW-0472">Membrane</keyword>
<feature type="transmembrane region" description="Helical" evidence="1">
    <location>
        <begin position="38"/>
        <end position="58"/>
    </location>
</feature>
<evidence type="ECO:0000313" key="2">
    <source>
        <dbReference type="EnsemblPlants" id="AET2Gv20007500.4"/>
    </source>
</evidence>
<proteinExistence type="predicted"/>
<accession>A0A453A6X6</accession>
<keyword evidence="1" id="KW-1133">Transmembrane helix</keyword>